<dbReference type="GO" id="GO:0003697">
    <property type="term" value="F:single-stranded DNA binding"/>
    <property type="evidence" value="ECO:0007669"/>
    <property type="project" value="TreeGrafter"/>
</dbReference>
<dbReference type="SMART" id="SM00279">
    <property type="entry name" value="HhH2"/>
    <property type="match status" value="1"/>
</dbReference>
<dbReference type="CDD" id="cd09904">
    <property type="entry name" value="H3TH_XPG"/>
    <property type="match status" value="1"/>
</dbReference>
<feature type="compositionally biased region" description="Basic and acidic residues" evidence="4">
    <location>
        <begin position="413"/>
        <end position="425"/>
    </location>
</feature>
<feature type="compositionally biased region" description="Basic and acidic residues" evidence="4">
    <location>
        <begin position="513"/>
        <end position="530"/>
    </location>
</feature>
<dbReference type="PANTHER" id="PTHR16171">
    <property type="entry name" value="DNA REPAIR PROTEIN COMPLEMENTING XP-G CELLS-RELATED"/>
    <property type="match status" value="1"/>
</dbReference>
<dbReference type="CDD" id="cd09868">
    <property type="entry name" value="PIN_XPG_RAD2"/>
    <property type="match status" value="1"/>
</dbReference>
<dbReference type="InterPro" id="IPR008918">
    <property type="entry name" value="HhH2"/>
</dbReference>
<keyword evidence="3" id="KW-0175">Coiled coil</keyword>
<feature type="compositionally biased region" description="Basic residues" evidence="4">
    <location>
        <begin position="503"/>
        <end position="512"/>
    </location>
</feature>
<reference evidence="6" key="1">
    <citation type="submission" date="2014-11" db="EMBL/GenBank/DDBJ databases">
        <authorList>
            <person name="Otto D Thomas"/>
            <person name="Naeem Raeece"/>
        </authorList>
    </citation>
    <scope>NUCLEOTIDE SEQUENCE</scope>
</reference>
<feature type="non-terminal residue" evidence="6">
    <location>
        <position position="1"/>
    </location>
</feature>
<feature type="region of interest" description="Disordered" evidence="4">
    <location>
        <begin position="270"/>
        <end position="394"/>
    </location>
</feature>
<feature type="domain" description="XPG-I" evidence="5">
    <location>
        <begin position="1037"/>
        <end position="1106"/>
    </location>
</feature>
<feature type="region of interest" description="Disordered" evidence="4">
    <location>
        <begin position="406"/>
        <end position="534"/>
    </location>
</feature>
<dbReference type="AlphaFoldDB" id="A0A0G4HUE2"/>
<organism evidence="6">
    <name type="scientific">Chromera velia CCMP2878</name>
    <dbReference type="NCBI Taxonomy" id="1169474"/>
    <lineage>
        <taxon>Eukaryota</taxon>
        <taxon>Sar</taxon>
        <taxon>Alveolata</taxon>
        <taxon>Colpodellida</taxon>
        <taxon>Chromeraceae</taxon>
        <taxon>Chromera</taxon>
    </lineage>
</organism>
<keyword evidence="2" id="KW-0539">Nucleus</keyword>
<dbReference type="Gene3D" id="3.40.50.1010">
    <property type="entry name" value="5'-nuclease"/>
    <property type="match status" value="1"/>
</dbReference>
<comment type="subcellular location">
    <subcellularLocation>
        <location evidence="1">Nucleus</location>
    </subcellularLocation>
</comment>
<feature type="compositionally biased region" description="Basic and acidic residues" evidence="4">
    <location>
        <begin position="897"/>
        <end position="914"/>
    </location>
</feature>
<gene>
    <name evidence="6" type="ORF">Cvel_31835</name>
</gene>
<feature type="compositionally biased region" description="Polar residues" evidence="4">
    <location>
        <begin position="220"/>
        <end position="234"/>
    </location>
</feature>
<feature type="region of interest" description="Disordered" evidence="4">
    <location>
        <begin position="101"/>
        <end position="240"/>
    </location>
</feature>
<dbReference type="PRINTS" id="PR00853">
    <property type="entry name" value="XPGRADSUPER"/>
</dbReference>
<sequence>KGKETNECASPPPVLLPLDAEINPDVFETLPAKVQYQILQQLQSAWLTESRVAAVRSQESLSGFSTVQVESFMRTIRTQQEIDKVKGVMAEELKDRELQLLEEEGPPGGGGRGGEGGRGRGRGRGRGNASGNMQVYVSGVQRVEEGGPSRGPDWTGAPRPVDPPPSSAQAGGKEGEGGASSASASASASAGGKKGEGLFAHLRGGKGGKGGRGGRRKGLSGSNFEASKPLSRTNWGGGDTQELAVMDGFAETAELEEDDFDLMLGLKGGDAKKVEENGGPTRRLQGVSDGSDEERKRDGGSDDNVDMRPPPAELRPRGGFSSSMGSRKEHAGIGKEGDRDRETERAPGSSRGLWASAAAGGGNDDADTWFLGGGGGVSADTGASGVSSSSPGGALAASVVSAFAGVEGGGAEGDPRPSSSRERQGEPAAAVAMSLVSDEEEEEIVFEGDEEEADSEEAQGGGRGKVVDDCKKTSEGQKVTQQGETERERGGIEGGILEETLGHRKSPHHPQKRGIEGKQKEEEGDKKKEMTCGGSAFESRLPIFHLSASAAASASSLPPPVASAGPLKENMHTSKKSRHVSPVRTKDGQDIDIEELSAVLLHSGENQEPQQALKRKGSEREGGVGTGPRTSVRMPPIFDVDEPGRDKDEEKEDEQDRETKGTKEEKVHDNKKEEEEKKFLTAEQKNKAPKYLPAETSEEQTAQSEHTKKRTSPGSLLPPPRISLKKKKSDSASPPPTPPSEHDRETSVLTGGKHSQSQIPLPSEPPTTAAFFPPKEWQEGKNERSHAQEKGGRAREHINTEATRLSEKEVSVISHHKEESADRLPCSASEKKTSSAAPVPSPQPVSFSLNQNPPHPQAAPPLHAHPARVGGPFVLQPDEEDEDFFEELIVPPQQQGQKREQEQGKGNAREKDQSRGSGETRAAESAERGQERPPAAAARAGGSQEGPAAAARAPAAASTSSAAAGGGGAFDDYDAMPPPDPIPQEDDEQFVEAGDLEGLRASLEEEAVLLSEEMRKGKRDMEGQTPEMNEQVRQLLQCFGIPWVDAPVEAEAQCAALTKLKLCDAVLSDDSDVLVFGAREVYRNFFESKRAVERYSLQGIHEGLGCGPSELCLLAMCLGCDYSVGVRGVGIVNGLEAVRAFRTLEGMREWRQWAEAFRLRGVAEKDNDPVRKAYKESHKNYKLQMTFPDDFPSVEVWNCLNTPVVDNSTERFSWAPPDKESIIRVMSSITGMTEEDVSQ</sequence>
<dbReference type="SMART" id="SM00484">
    <property type="entry name" value="XPGI"/>
    <property type="match status" value="1"/>
</dbReference>
<feature type="compositionally biased region" description="Low complexity" evidence="4">
    <location>
        <begin position="834"/>
        <end position="852"/>
    </location>
</feature>
<dbReference type="InterPro" id="IPR006086">
    <property type="entry name" value="XPG-I_dom"/>
</dbReference>
<proteinExistence type="predicted"/>
<feature type="coiled-coil region" evidence="3">
    <location>
        <begin position="993"/>
        <end position="1020"/>
    </location>
</feature>
<dbReference type="EMBL" id="CDMZ01003913">
    <property type="protein sequence ID" value="CEM48040.1"/>
    <property type="molecule type" value="Genomic_DNA"/>
</dbReference>
<feature type="compositionally biased region" description="Gly residues" evidence="4">
    <location>
        <begin position="106"/>
        <end position="116"/>
    </location>
</feature>
<dbReference type="SUPFAM" id="SSF88723">
    <property type="entry name" value="PIN domain-like"/>
    <property type="match status" value="1"/>
</dbReference>
<dbReference type="InterPro" id="IPR029060">
    <property type="entry name" value="PIN-like_dom_sf"/>
</dbReference>
<evidence type="ECO:0000259" key="5">
    <source>
        <dbReference type="SMART" id="SM00484"/>
    </source>
</evidence>
<feature type="compositionally biased region" description="Basic and acidic residues" evidence="4">
    <location>
        <begin position="657"/>
        <end position="686"/>
    </location>
</feature>
<feature type="compositionally biased region" description="Low complexity" evidence="4">
    <location>
        <begin position="932"/>
        <end position="963"/>
    </location>
</feature>
<evidence type="ECO:0000256" key="3">
    <source>
        <dbReference type="SAM" id="Coils"/>
    </source>
</evidence>
<evidence type="ECO:0000256" key="2">
    <source>
        <dbReference type="ARBA" id="ARBA00023242"/>
    </source>
</evidence>
<dbReference type="GO" id="GO:0005634">
    <property type="term" value="C:nucleus"/>
    <property type="evidence" value="ECO:0007669"/>
    <property type="project" value="UniProtKB-SubCell"/>
</dbReference>
<protein>
    <recommendedName>
        <fullName evidence="5">XPG-I domain-containing protein</fullName>
    </recommendedName>
</protein>
<dbReference type="Gene3D" id="1.10.150.20">
    <property type="entry name" value="5' to 3' exonuclease, C-terminal subdomain"/>
    <property type="match status" value="1"/>
</dbReference>
<feature type="compositionally biased region" description="Acidic residues" evidence="4">
    <location>
        <begin position="877"/>
        <end position="886"/>
    </location>
</feature>
<evidence type="ECO:0000256" key="4">
    <source>
        <dbReference type="SAM" id="MobiDB-lite"/>
    </source>
</evidence>
<dbReference type="PANTHER" id="PTHR16171:SF7">
    <property type="entry name" value="DNA REPAIR PROTEIN RAD2"/>
    <property type="match status" value="1"/>
</dbReference>
<feature type="region of interest" description="Disordered" evidence="4">
    <location>
        <begin position="550"/>
        <end position="986"/>
    </location>
</feature>
<evidence type="ECO:0000313" key="6">
    <source>
        <dbReference type="EMBL" id="CEM48040.1"/>
    </source>
</evidence>
<dbReference type="VEuPathDB" id="CryptoDB:Cvel_31835"/>
<dbReference type="Pfam" id="PF00867">
    <property type="entry name" value="XPG_I"/>
    <property type="match status" value="1"/>
</dbReference>
<feature type="compositionally biased region" description="Low complexity" evidence="4">
    <location>
        <begin position="179"/>
        <end position="191"/>
    </location>
</feature>
<dbReference type="InterPro" id="IPR006084">
    <property type="entry name" value="XPG/Rad2"/>
</dbReference>
<dbReference type="SUPFAM" id="SSF47807">
    <property type="entry name" value="5' to 3' exonuclease, C-terminal subdomain"/>
    <property type="match status" value="1"/>
</dbReference>
<evidence type="ECO:0000256" key="1">
    <source>
        <dbReference type="ARBA" id="ARBA00004123"/>
    </source>
</evidence>
<dbReference type="InterPro" id="IPR036279">
    <property type="entry name" value="5-3_exonuclease_C_sf"/>
</dbReference>
<name>A0A0G4HUE2_9ALVE</name>
<feature type="compositionally biased region" description="Basic and acidic residues" evidence="4">
    <location>
        <begin position="776"/>
        <end position="822"/>
    </location>
</feature>
<dbReference type="GO" id="GO:0004520">
    <property type="term" value="F:DNA endonuclease activity"/>
    <property type="evidence" value="ECO:0007669"/>
    <property type="project" value="TreeGrafter"/>
</dbReference>
<feature type="compositionally biased region" description="Basic and acidic residues" evidence="4">
    <location>
        <begin position="465"/>
        <end position="475"/>
    </location>
</feature>
<feature type="compositionally biased region" description="Basic and acidic residues" evidence="4">
    <location>
        <begin position="326"/>
        <end position="345"/>
    </location>
</feature>
<accession>A0A0G4HUE2</accession>
<feature type="compositionally biased region" description="Basic and acidic residues" evidence="4">
    <location>
        <begin position="921"/>
        <end position="931"/>
    </location>
</feature>
<feature type="compositionally biased region" description="Low complexity" evidence="4">
    <location>
        <begin position="378"/>
        <end position="394"/>
    </location>
</feature>
<feature type="compositionally biased region" description="Low complexity" evidence="4">
    <location>
        <begin position="550"/>
        <end position="567"/>
    </location>
</feature>
<feature type="compositionally biased region" description="Polar residues" evidence="4">
    <location>
        <begin position="747"/>
        <end position="760"/>
    </location>
</feature>
<feature type="compositionally biased region" description="Acidic residues" evidence="4">
    <location>
        <begin position="437"/>
        <end position="457"/>
    </location>
</feature>